<proteinExistence type="inferred from homology"/>
<dbReference type="SUPFAM" id="SSF55347">
    <property type="entry name" value="Glyceraldehyde-3-phosphate dehydrogenase-like, C-terminal domain"/>
    <property type="match status" value="1"/>
</dbReference>
<dbReference type="NCBIfam" id="NF006139">
    <property type="entry name" value="PRK08289.1"/>
    <property type="match status" value="1"/>
</dbReference>
<dbReference type="SUPFAM" id="SSF51735">
    <property type="entry name" value="NAD(P)-binding Rossmann-fold domains"/>
    <property type="match status" value="1"/>
</dbReference>
<name>A0A1B8U5U3_9FLAO</name>
<reference evidence="6" key="1">
    <citation type="submission" date="2016-02" db="EMBL/GenBank/DDBJ databases">
        <title>Paenibacillus sp. LPB0068, isolated from Crassostrea gigas.</title>
        <authorList>
            <person name="Shin S.-K."/>
            <person name="Yi H."/>
        </authorList>
    </citation>
    <scope>NUCLEOTIDE SEQUENCE [LARGE SCALE GENOMIC DNA]</scope>
    <source>
        <strain evidence="6">KCTC 23969</strain>
    </source>
</reference>
<evidence type="ECO:0000259" key="4">
    <source>
        <dbReference type="SMART" id="SM00846"/>
    </source>
</evidence>
<comment type="similarity">
    <text evidence="1 3">Belongs to the glyceraldehyde-3-phosphate dehydrogenase family.</text>
</comment>
<evidence type="ECO:0000313" key="6">
    <source>
        <dbReference type="Proteomes" id="UP000092612"/>
    </source>
</evidence>
<dbReference type="RefSeq" id="WP_068357636.1">
    <property type="nucleotide sequence ID" value="NZ_CP019337.1"/>
</dbReference>
<accession>A0A1B8U5U3</accession>
<dbReference type="EMBL" id="LSFL01000006">
    <property type="protein sequence ID" value="OBY67224.1"/>
    <property type="molecule type" value="Genomic_DNA"/>
</dbReference>
<dbReference type="PANTHER" id="PTHR43454">
    <property type="entry name" value="GLYCERALDEHYDE-3-PHOSPHATE DEHYDROGENASE"/>
    <property type="match status" value="1"/>
</dbReference>
<dbReference type="Proteomes" id="UP000092612">
    <property type="component" value="Unassembled WGS sequence"/>
</dbReference>
<dbReference type="InterPro" id="IPR020831">
    <property type="entry name" value="GlycerAld/Erythrose_P_DH"/>
</dbReference>
<dbReference type="PANTHER" id="PTHR43454:SF1">
    <property type="entry name" value="GLYCERALDEHYDE 3-PHOSPHATE DEHYDROGENASE NAD(P) BINDING DOMAIN-CONTAINING PROTEIN"/>
    <property type="match status" value="1"/>
</dbReference>
<dbReference type="Pfam" id="PF00044">
    <property type="entry name" value="Gp_dh_N"/>
    <property type="match status" value="1"/>
</dbReference>
<dbReference type="Gene3D" id="3.30.360.10">
    <property type="entry name" value="Dihydrodipicolinate Reductase, domain 2"/>
    <property type="match status" value="1"/>
</dbReference>
<keyword evidence="6" id="KW-1185">Reference proteome</keyword>
<sequence>MSLTLNYEKEIISQAKTRKATVEFINILNNLWYEKSIELVLFRNQLQDKRASEILNLINYAKEFINKKITIEDVLSIAKAIEQVDLPAAKLDIGKLTYECYLNPKGCADKVAFVKKQLKNAKEAKNITPKDVVLYGFGRIGRLLARELMTKMGKGSQLRLRAIVTRGEISQSILEKRASLLSVDSVHGDFLGTVQTDLENEALIINGTTVAMISANNPEDIDYTKFGINDALIIDNTGAFRDDVALARHLKAKGASKVLLTAPGKGVPNIVHGVNHKQYNPDTVDVFSAASCTTNAITPILKVLEDNFGIKKGHLETIHAYTNDQNLVDNIHSKYRRGRAAALNMVITETGAGKAVSKAIPVLEGKLTSNAIRVPVPNGSLAILNLQLRRPVTTNAVNAIIKQGALEGDLVEQIKYSLDNELVSSDIIGCTAPSIFDSKSTIADKETIVVYVWYDNEYGYSHQVIRLAKYIAKVRRYTYY</sequence>
<dbReference type="CDD" id="cd05214">
    <property type="entry name" value="GAPDH_I_N"/>
    <property type="match status" value="1"/>
</dbReference>
<dbReference type="GO" id="GO:0016620">
    <property type="term" value="F:oxidoreductase activity, acting on the aldehyde or oxo group of donors, NAD or NADP as acceptor"/>
    <property type="evidence" value="ECO:0007669"/>
    <property type="project" value="InterPro"/>
</dbReference>
<dbReference type="InterPro" id="IPR020830">
    <property type="entry name" value="GlycerAld_3-P_DH_AS"/>
</dbReference>
<evidence type="ECO:0000256" key="2">
    <source>
        <dbReference type="ARBA" id="ARBA00023002"/>
    </source>
</evidence>
<dbReference type="PROSITE" id="PS00071">
    <property type="entry name" value="GAPDH"/>
    <property type="match status" value="1"/>
</dbReference>
<keyword evidence="2" id="KW-0560">Oxidoreductase</keyword>
<dbReference type="Pfam" id="PF02800">
    <property type="entry name" value="Gp_dh_C"/>
    <property type="match status" value="1"/>
</dbReference>
<protein>
    <submittedName>
        <fullName evidence="5">Glyceraldehyde-3-phosphate dehydrogenase</fullName>
    </submittedName>
</protein>
<gene>
    <name evidence="5" type="ORF">LPB301_03565</name>
</gene>
<evidence type="ECO:0000313" key="5">
    <source>
        <dbReference type="EMBL" id="OBY67224.1"/>
    </source>
</evidence>
<dbReference type="SMART" id="SM00846">
    <property type="entry name" value="Gp_dh_N"/>
    <property type="match status" value="1"/>
</dbReference>
<dbReference type="PRINTS" id="PR00078">
    <property type="entry name" value="G3PDHDRGNASE"/>
</dbReference>
<evidence type="ECO:0000256" key="1">
    <source>
        <dbReference type="ARBA" id="ARBA00007406"/>
    </source>
</evidence>
<dbReference type="OrthoDB" id="9803304at2"/>
<dbReference type="FunFam" id="3.30.360.10:FF:000002">
    <property type="entry name" value="Glyceraldehyde-3-phosphate dehydrogenase"/>
    <property type="match status" value="1"/>
</dbReference>
<comment type="caution">
    <text evidence="5">The sequence shown here is derived from an EMBL/GenBank/DDBJ whole genome shotgun (WGS) entry which is preliminary data.</text>
</comment>
<dbReference type="STRING" id="996801.BW723_16690"/>
<dbReference type="Gene3D" id="3.40.50.720">
    <property type="entry name" value="NAD(P)-binding Rossmann-like Domain"/>
    <property type="match status" value="1"/>
</dbReference>
<dbReference type="InterPro" id="IPR020828">
    <property type="entry name" value="GlycerAld_3-P_DH_NAD(P)-bd"/>
</dbReference>
<feature type="domain" description="Glyceraldehyde 3-phosphate dehydrogenase NAD(P) binding" evidence="4">
    <location>
        <begin position="130"/>
        <end position="292"/>
    </location>
</feature>
<dbReference type="AlphaFoldDB" id="A0A1B8U5U3"/>
<dbReference type="GO" id="GO:0051287">
    <property type="term" value="F:NAD binding"/>
    <property type="evidence" value="ECO:0007669"/>
    <property type="project" value="InterPro"/>
</dbReference>
<dbReference type="InterPro" id="IPR036291">
    <property type="entry name" value="NAD(P)-bd_dom_sf"/>
</dbReference>
<organism evidence="5 6">
    <name type="scientific">Polaribacter reichenbachii</name>
    <dbReference type="NCBI Taxonomy" id="996801"/>
    <lineage>
        <taxon>Bacteria</taxon>
        <taxon>Pseudomonadati</taxon>
        <taxon>Bacteroidota</taxon>
        <taxon>Flavobacteriia</taxon>
        <taxon>Flavobacteriales</taxon>
        <taxon>Flavobacteriaceae</taxon>
    </lineage>
</organism>
<dbReference type="InterPro" id="IPR020829">
    <property type="entry name" value="GlycerAld_3-P_DH_cat"/>
</dbReference>
<dbReference type="CDD" id="cd18126">
    <property type="entry name" value="GAPDH_I_C"/>
    <property type="match status" value="1"/>
</dbReference>
<dbReference type="KEGG" id="prn:BW723_16690"/>
<evidence type="ECO:0000256" key="3">
    <source>
        <dbReference type="RuleBase" id="RU000397"/>
    </source>
</evidence>